<dbReference type="AlphaFoldDB" id="A0A2I2L284"/>
<dbReference type="EMBL" id="FZMO01000557">
    <property type="protein sequence ID" value="SNQ51977.1"/>
    <property type="molecule type" value="Genomic_DNA"/>
</dbReference>
<proteinExistence type="predicted"/>
<sequence length="115" mass="12001">MVVAVAMRRTEETPPVADSGTRKRACELGSQRGPYGDDTRPGTGPSGQLRALGGPRTPAKIDPTPGLDGPGDRAATDGRTDAAWGRGPGRRTPRRRGPRPSTPPRSSPTATTSVF</sequence>
<feature type="compositionally biased region" description="Basic residues" evidence="1">
    <location>
        <begin position="88"/>
        <end position="98"/>
    </location>
</feature>
<evidence type="ECO:0000313" key="3">
    <source>
        <dbReference type="Proteomes" id="UP000234331"/>
    </source>
</evidence>
<reference evidence="2 3" key="1">
    <citation type="submission" date="2017-06" db="EMBL/GenBank/DDBJ databases">
        <authorList>
            <person name="Kim H.J."/>
            <person name="Triplett B.A."/>
        </authorList>
    </citation>
    <scope>NUCLEOTIDE SEQUENCE [LARGE SCALE GENOMIC DNA]</scope>
    <source>
        <strain evidence="2">FRACA_ARgP5</strain>
    </source>
</reference>
<organism evidence="2 3">
    <name type="scientific">Frankia canadensis</name>
    <dbReference type="NCBI Taxonomy" id="1836972"/>
    <lineage>
        <taxon>Bacteria</taxon>
        <taxon>Bacillati</taxon>
        <taxon>Actinomycetota</taxon>
        <taxon>Actinomycetes</taxon>
        <taxon>Frankiales</taxon>
        <taxon>Frankiaceae</taxon>
        <taxon>Frankia</taxon>
    </lineage>
</organism>
<keyword evidence="3" id="KW-1185">Reference proteome</keyword>
<accession>A0A2I2L284</accession>
<gene>
    <name evidence="2" type="ORF">FRACA_890005</name>
</gene>
<feature type="region of interest" description="Disordered" evidence="1">
    <location>
        <begin position="1"/>
        <end position="115"/>
    </location>
</feature>
<evidence type="ECO:0000313" key="2">
    <source>
        <dbReference type="EMBL" id="SNQ51977.1"/>
    </source>
</evidence>
<feature type="compositionally biased region" description="Basic and acidic residues" evidence="1">
    <location>
        <begin position="70"/>
        <end position="80"/>
    </location>
</feature>
<name>A0A2I2L284_9ACTN</name>
<protein>
    <submittedName>
        <fullName evidence="2">Uncharacterized protein</fullName>
    </submittedName>
</protein>
<dbReference type="Proteomes" id="UP000234331">
    <property type="component" value="Unassembled WGS sequence"/>
</dbReference>
<evidence type="ECO:0000256" key="1">
    <source>
        <dbReference type="SAM" id="MobiDB-lite"/>
    </source>
</evidence>